<keyword evidence="4" id="KW-1185">Reference proteome</keyword>
<dbReference type="SUPFAM" id="SSF48317">
    <property type="entry name" value="Acid phosphatase/Vanadium-dependent haloperoxidase"/>
    <property type="match status" value="1"/>
</dbReference>
<keyword evidence="1" id="KW-1133">Transmembrane helix</keyword>
<gene>
    <name evidence="3" type="ORF">WM40_07270</name>
</gene>
<dbReference type="InterPro" id="IPR036938">
    <property type="entry name" value="PAP2/HPO_sf"/>
</dbReference>
<dbReference type="RefSeq" id="WP_157685744.1">
    <property type="nucleotide sequence ID" value="NZ_CADFGU010000003.1"/>
</dbReference>
<dbReference type="InterPro" id="IPR000326">
    <property type="entry name" value="PAP2/HPO"/>
</dbReference>
<dbReference type="Pfam" id="PF01569">
    <property type="entry name" value="PAP2"/>
    <property type="match status" value="1"/>
</dbReference>
<feature type="transmembrane region" description="Helical" evidence="1">
    <location>
        <begin position="36"/>
        <end position="56"/>
    </location>
</feature>
<feature type="transmembrane region" description="Helical" evidence="1">
    <location>
        <begin position="68"/>
        <end position="90"/>
    </location>
</feature>
<evidence type="ECO:0000256" key="1">
    <source>
        <dbReference type="SAM" id="Phobius"/>
    </source>
</evidence>
<feature type="transmembrane region" description="Helical" evidence="1">
    <location>
        <begin position="97"/>
        <end position="114"/>
    </location>
</feature>
<dbReference type="STRING" id="28092.WM40_07270"/>
<evidence type="ECO:0000259" key="2">
    <source>
        <dbReference type="Pfam" id="PF01569"/>
    </source>
</evidence>
<dbReference type="Gene3D" id="1.20.144.10">
    <property type="entry name" value="Phosphatidic acid phosphatase type 2/haloperoxidase"/>
    <property type="match status" value="1"/>
</dbReference>
<reference evidence="3 4" key="1">
    <citation type="submission" date="2015-03" db="EMBL/GenBank/DDBJ databases">
        <title>Draft Genome Sequence of Burkholderia andropogonis type strain ICMP2807, isolated from Sorghum bicolor.</title>
        <authorList>
            <person name="Lopes-Santos L."/>
            <person name="Castro D.B."/>
            <person name="Ottoboni L.M."/>
            <person name="Park D."/>
            <person name="Weirc B.S."/>
            <person name="Destefano S.A."/>
        </authorList>
    </citation>
    <scope>NUCLEOTIDE SEQUENCE [LARGE SCALE GENOMIC DNA]</scope>
    <source>
        <strain evidence="3 4">ICMP2807</strain>
    </source>
</reference>
<dbReference type="OrthoDB" id="9034806at2"/>
<organism evidence="3 4">
    <name type="scientific">Robbsia andropogonis</name>
    <dbReference type="NCBI Taxonomy" id="28092"/>
    <lineage>
        <taxon>Bacteria</taxon>
        <taxon>Pseudomonadati</taxon>
        <taxon>Pseudomonadota</taxon>
        <taxon>Betaproteobacteria</taxon>
        <taxon>Burkholderiales</taxon>
        <taxon>Burkholderiaceae</taxon>
        <taxon>Robbsia</taxon>
    </lineage>
</organism>
<protein>
    <recommendedName>
        <fullName evidence="2">Phosphatidic acid phosphatase type 2/haloperoxidase domain-containing protein</fullName>
    </recommendedName>
</protein>
<dbReference type="AlphaFoldDB" id="A0A0F5K2E4"/>
<feature type="transmembrane region" description="Helical" evidence="1">
    <location>
        <begin position="153"/>
        <end position="172"/>
    </location>
</feature>
<dbReference type="EMBL" id="LAQU01000005">
    <property type="protein sequence ID" value="KKB64268.1"/>
    <property type="molecule type" value="Genomic_DNA"/>
</dbReference>
<keyword evidence="1" id="KW-0472">Membrane</keyword>
<accession>A0A0F5K2E4</accession>
<dbReference type="CDD" id="cd01610">
    <property type="entry name" value="PAP2_like"/>
    <property type="match status" value="1"/>
</dbReference>
<dbReference type="Proteomes" id="UP000033618">
    <property type="component" value="Unassembled WGS sequence"/>
</dbReference>
<dbReference type="PATRIC" id="fig|28092.6.peg.1718"/>
<feature type="domain" description="Phosphatidic acid phosphatase type 2/haloperoxidase" evidence="2">
    <location>
        <begin position="68"/>
        <end position="142"/>
    </location>
</feature>
<proteinExistence type="predicted"/>
<comment type="caution">
    <text evidence="3">The sequence shown here is derived from an EMBL/GenBank/DDBJ whole genome shotgun (WGS) entry which is preliminary data.</text>
</comment>
<feature type="transmembrane region" description="Helical" evidence="1">
    <location>
        <begin position="12"/>
        <end position="29"/>
    </location>
</feature>
<evidence type="ECO:0000313" key="3">
    <source>
        <dbReference type="EMBL" id="KKB64268.1"/>
    </source>
</evidence>
<name>A0A0F5K2E4_9BURK</name>
<sequence>MNSLLDVTNLGDTALLLPLALVLAIWISTRFPGRALTWFGTMLAAMALTALSKVYYGVTNMPLEPIHFRMISGHMVFSFSVWPILAFVVGNTISQRLGYLLAALAAIGCLFIGYSRLFGYHTLSEVVVGTLLGGAVAFTTLRRWRSPPIALPHAAVFLPLLCVTGWICYGYQAPSNDIIDTVSHWVRMHI</sequence>
<evidence type="ECO:0000313" key="4">
    <source>
        <dbReference type="Proteomes" id="UP000033618"/>
    </source>
</evidence>
<keyword evidence="1" id="KW-0812">Transmembrane</keyword>